<protein>
    <recommendedName>
        <fullName evidence="1">DUF6451 domain-containing protein</fullName>
    </recommendedName>
</protein>
<sequence>MQSVWKSNSFSPNIKLRIFNTNVKSVLLYGCETWKVTKELMQKLQSYINRCIRFLLKIRWPENISNEKLGRITHQTKIQQIKERKWKWLGHTLRKEDESISKQVLDWNPQGARKRGRPSITWRRSIEKEARSQGKSLKEIKALGNNRVRWRIFISALCSQEE</sequence>
<dbReference type="Pfam" id="PF20049">
    <property type="entry name" value="DUF6451"/>
    <property type="match status" value="1"/>
</dbReference>
<reference evidence="2 3" key="1">
    <citation type="journal article" date="2014" name="Nat. Commun.">
        <title>Molecular traces of alternative social organization in a termite genome.</title>
        <authorList>
            <person name="Terrapon N."/>
            <person name="Li C."/>
            <person name="Robertson H.M."/>
            <person name="Ji L."/>
            <person name="Meng X."/>
            <person name="Booth W."/>
            <person name="Chen Z."/>
            <person name="Childers C.P."/>
            <person name="Glastad K.M."/>
            <person name="Gokhale K."/>
            <person name="Gowin J."/>
            <person name="Gronenberg W."/>
            <person name="Hermansen R.A."/>
            <person name="Hu H."/>
            <person name="Hunt B.G."/>
            <person name="Huylmans A.K."/>
            <person name="Khalil S.M."/>
            <person name="Mitchell R.D."/>
            <person name="Munoz-Torres M.C."/>
            <person name="Mustard J.A."/>
            <person name="Pan H."/>
            <person name="Reese J.T."/>
            <person name="Scharf M.E."/>
            <person name="Sun F."/>
            <person name="Vogel H."/>
            <person name="Xiao J."/>
            <person name="Yang W."/>
            <person name="Yang Z."/>
            <person name="Yang Z."/>
            <person name="Zhou J."/>
            <person name="Zhu J."/>
            <person name="Brent C.S."/>
            <person name="Elsik C.G."/>
            <person name="Goodisman M.A."/>
            <person name="Liberles D.A."/>
            <person name="Roe R.M."/>
            <person name="Vargo E.L."/>
            <person name="Vilcinskas A."/>
            <person name="Wang J."/>
            <person name="Bornberg-Bauer E."/>
            <person name="Korb J."/>
            <person name="Zhang G."/>
            <person name="Liebig J."/>
        </authorList>
    </citation>
    <scope>NUCLEOTIDE SEQUENCE [LARGE SCALE GENOMIC DNA]</scope>
    <source>
        <tissue evidence="2">Whole organism</tissue>
    </source>
</reference>
<name>A0A067REG4_ZOONE</name>
<keyword evidence="3" id="KW-1185">Reference proteome</keyword>
<dbReference type="PANTHER" id="PTHR47027:SF25">
    <property type="entry name" value="REVERSE TRANSCRIPTASE DOMAIN-CONTAINING PROTEIN"/>
    <property type="match status" value="1"/>
</dbReference>
<dbReference type="eggNOG" id="KOG1075">
    <property type="taxonomic scope" value="Eukaryota"/>
</dbReference>
<dbReference type="InterPro" id="IPR045609">
    <property type="entry name" value="DUF6451"/>
</dbReference>
<proteinExistence type="predicted"/>
<dbReference type="Proteomes" id="UP000027135">
    <property type="component" value="Unassembled WGS sequence"/>
</dbReference>
<dbReference type="AlphaFoldDB" id="A0A067REG4"/>
<feature type="domain" description="DUF6451" evidence="1">
    <location>
        <begin position="2"/>
        <end position="29"/>
    </location>
</feature>
<dbReference type="PANTHER" id="PTHR47027">
    <property type="entry name" value="REVERSE TRANSCRIPTASE DOMAIN-CONTAINING PROTEIN"/>
    <property type="match status" value="1"/>
</dbReference>
<gene>
    <name evidence="2" type="ORF">L798_08842</name>
</gene>
<dbReference type="InParanoid" id="A0A067REG4"/>
<accession>A0A067REG4</accession>
<dbReference type="OMA" id="WRIFISA"/>
<evidence type="ECO:0000313" key="2">
    <source>
        <dbReference type="EMBL" id="KDR17276.1"/>
    </source>
</evidence>
<evidence type="ECO:0000313" key="3">
    <source>
        <dbReference type="Proteomes" id="UP000027135"/>
    </source>
</evidence>
<dbReference type="EMBL" id="KK852747">
    <property type="protein sequence ID" value="KDR17276.1"/>
    <property type="molecule type" value="Genomic_DNA"/>
</dbReference>
<evidence type="ECO:0000259" key="1">
    <source>
        <dbReference type="Pfam" id="PF20049"/>
    </source>
</evidence>
<dbReference type="STRING" id="136037.A0A067REG4"/>
<organism evidence="2 3">
    <name type="scientific">Zootermopsis nevadensis</name>
    <name type="common">Dampwood termite</name>
    <dbReference type="NCBI Taxonomy" id="136037"/>
    <lineage>
        <taxon>Eukaryota</taxon>
        <taxon>Metazoa</taxon>
        <taxon>Ecdysozoa</taxon>
        <taxon>Arthropoda</taxon>
        <taxon>Hexapoda</taxon>
        <taxon>Insecta</taxon>
        <taxon>Pterygota</taxon>
        <taxon>Neoptera</taxon>
        <taxon>Polyneoptera</taxon>
        <taxon>Dictyoptera</taxon>
        <taxon>Blattodea</taxon>
        <taxon>Blattoidea</taxon>
        <taxon>Termitoidae</taxon>
        <taxon>Termopsidae</taxon>
        <taxon>Zootermopsis</taxon>
    </lineage>
</organism>